<evidence type="ECO:0000313" key="3">
    <source>
        <dbReference type="Proteomes" id="UP000221538"/>
    </source>
</evidence>
<evidence type="ECO:0000313" key="2">
    <source>
        <dbReference type="EMBL" id="GAY19556.1"/>
    </source>
</evidence>
<evidence type="ECO:0000256" key="1">
    <source>
        <dbReference type="SAM" id="Phobius"/>
    </source>
</evidence>
<dbReference type="RefSeq" id="WP_099185159.1">
    <property type="nucleotide sequence ID" value="NZ_BEWI01000027.1"/>
</dbReference>
<dbReference type="Proteomes" id="UP000221538">
    <property type="component" value="Unassembled WGS sequence"/>
</dbReference>
<feature type="transmembrane region" description="Helical" evidence="1">
    <location>
        <begin position="21"/>
        <end position="42"/>
    </location>
</feature>
<accession>A0A292Z8X3</accession>
<dbReference type="EMBL" id="BEWI01000027">
    <property type="protein sequence ID" value="GAY19556.1"/>
    <property type="molecule type" value="Genomic_DNA"/>
</dbReference>
<gene>
    <name evidence="2" type="ORF">SFOMI_0075</name>
</gene>
<protein>
    <recommendedName>
        <fullName evidence="4">Flp family type IVb pilin</fullName>
    </recommendedName>
</protein>
<keyword evidence="1" id="KW-0812">Transmembrane</keyword>
<proteinExistence type="predicted"/>
<keyword evidence="1" id="KW-1133">Transmembrane helix</keyword>
<organism evidence="2 3">
    <name type="scientific">Sphingobium fuliginis (strain ATCC 27551)</name>
    <dbReference type="NCBI Taxonomy" id="336203"/>
    <lineage>
        <taxon>Bacteria</taxon>
        <taxon>Pseudomonadati</taxon>
        <taxon>Pseudomonadota</taxon>
        <taxon>Alphaproteobacteria</taxon>
        <taxon>Sphingomonadales</taxon>
        <taxon>Sphingomonadaceae</taxon>
        <taxon>Sphingobium</taxon>
    </lineage>
</organism>
<evidence type="ECO:0008006" key="4">
    <source>
        <dbReference type="Google" id="ProtNLM"/>
    </source>
</evidence>
<comment type="caution">
    <text evidence="2">The sequence shown here is derived from an EMBL/GenBank/DDBJ whole genome shotgun (WGS) entry which is preliminary data.</text>
</comment>
<reference evidence="2 3" key="1">
    <citation type="journal article" date="2013" name="Biodegradation">
        <title>Occurrence of 4-tert-butylphenol (4-t-BP) biodegradation in an aquatic sample caused by the presence of Spirodela polyrrhiza and isolation of a 4-t-BP-utilizing bacterium.</title>
        <authorList>
            <person name="Ogata Y."/>
            <person name="Toyama T."/>
            <person name="Yu N."/>
            <person name="Wang X."/>
            <person name="Sei K."/>
            <person name="Ike M."/>
        </authorList>
    </citation>
    <scope>NUCLEOTIDE SEQUENCE [LARGE SCALE GENOMIC DNA]</scope>
    <source>
        <strain evidence="2 3">OMI</strain>
    </source>
</reference>
<name>A0A292Z8X3_SPHSA</name>
<sequence length="64" mass="6797">MMQSARQFIARFKKDERGLAAIEYAVMGAILVAAILALTPTLRTGLQDTMSGLFDKIQAGPAAG</sequence>
<reference evidence="2 3" key="2">
    <citation type="journal article" date="2013" name="Environ. Sci. Technol.">
        <title>The 4-tert-butylphenol-utilizing bacterium Sphingobium fuliginis OMI can degrade bisphenols via phenolic ring hydroxylation and meta-cleavage pathway.</title>
        <authorList>
            <person name="Ogata Y."/>
            <person name="Goda S."/>
            <person name="Toyama T."/>
            <person name="Sei K."/>
            <person name="Ike M."/>
        </authorList>
    </citation>
    <scope>NUCLEOTIDE SEQUENCE [LARGE SCALE GENOMIC DNA]</scope>
    <source>
        <strain evidence="2 3">OMI</strain>
    </source>
</reference>
<keyword evidence="1" id="KW-0472">Membrane</keyword>
<dbReference type="AlphaFoldDB" id="A0A292Z8X3"/>